<evidence type="ECO:0000313" key="1">
    <source>
        <dbReference type="EMBL" id="VWD15232.1"/>
    </source>
</evidence>
<dbReference type="EMBL" id="CABVQN010000016">
    <property type="protein sequence ID" value="VWD15232.1"/>
    <property type="molecule type" value="Genomic_DNA"/>
</dbReference>
<evidence type="ECO:0000313" key="2">
    <source>
        <dbReference type="Proteomes" id="UP000494110"/>
    </source>
</evidence>
<organism evidence="1 2">
    <name type="scientific">Burkholderia lata (strain ATCC 17760 / DSM 23089 / LMG 22485 / NCIMB 9086 / R18194 / 383)</name>
    <dbReference type="NCBI Taxonomy" id="482957"/>
    <lineage>
        <taxon>Bacteria</taxon>
        <taxon>Pseudomonadati</taxon>
        <taxon>Pseudomonadota</taxon>
        <taxon>Betaproteobacteria</taxon>
        <taxon>Burkholderiales</taxon>
        <taxon>Burkholderiaceae</taxon>
        <taxon>Burkholderia</taxon>
        <taxon>Burkholderia cepacia complex</taxon>
    </lineage>
</organism>
<accession>A0A6P2XZ63</accession>
<dbReference type="AlphaFoldDB" id="A0A6P2XZ63"/>
<sequence>MREGMIVHPASWYRWRSSPCSIHAKIDRTTHSPENDVTPFNPESKPDAVHPPWMPVAMAELGIRRHPPGSINPRIVEYNNQTNLVGYDDKISWCSSFVNWCMTHAGVRGTGSALARSWLEWGRPLERPVYGCIAILTRDDPASWKGHVGFYLRHDEEQVYLFGGNQLEEVRELAYPLNEVIGYRWPDAA</sequence>
<dbReference type="InterPro" id="IPR013423">
    <property type="entry name" value="CHP02594"/>
</dbReference>
<proteinExistence type="predicted"/>
<name>A0A6P2XZ63_BURL3</name>
<reference evidence="1 2" key="1">
    <citation type="submission" date="2019-09" db="EMBL/GenBank/DDBJ databases">
        <authorList>
            <person name="Depoorter E."/>
        </authorList>
    </citation>
    <scope>NUCLEOTIDE SEQUENCE [LARGE SCALE GENOMIC DNA]</scope>
    <source>
        <strain evidence="1">R-39750</strain>
    </source>
</reference>
<dbReference type="NCBIfam" id="TIGR02594">
    <property type="entry name" value="TIGR02594 family protein"/>
    <property type="match status" value="1"/>
</dbReference>
<protein>
    <submittedName>
        <fullName evidence="1">Putative LysM domain-containing protein</fullName>
    </submittedName>
</protein>
<dbReference type="Proteomes" id="UP000494110">
    <property type="component" value="Unassembled WGS sequence"/>
</dbReference>
<gene>
    <name evidence="1" type="ORF">BLA39750_03505</name>
</gene>